<comment type="caution">
    <text evidence="1">The sequence shown here is derived from an EMBL/GenBank/DDBJ whole genome shotgun (WGS) entry which is preliminary data.</text>
</comment>
<reference evidence="1 2" key="1">
    <citation type="submission" date="2009-05" db="EMBL/GenBank/DDBJ databases">
        <authorList>
            <person name="Setubal J.C."/>
            <person name="Boyle S."/>
            <person name="Crasta O.R."/>
            <person name="Gillespie J.J."/>
            <person name="Kenyon R.W."/>
            <person name="Lu J."/>
            <person name="Mane S."/>
            <person name="Nagrani S."/>
            <person name="Shallom J.M."/>
            <person name="Shallom S."/>
            <person name="Shukla M."/>
            <person name="Snyder E.E."/>
            <person name="Sobral B.W."/>
            <person name="Wattam A.R."/>
            <person name="Will R."/>
            <person name="Williams K."/>
            <person name="Yoo H."/>
            <person name="Munk C."/>
            <person name="Tapia R."/>
            <person name="Green L."/>
            <person name="Rogers Y."/>
            <person name="Detter J.C."/>
            <person name="Bruce D."/>
            <person name="Brettin T.S."/>
            <person name="Tsolis R."/>
        </authorList>
    </citation>
    <scope>NUCLEOTIDE SEQUENCE [LARGE SCALE GENOMIC DNA]</scope>
    <source>
        <strain evidence="1 2">LMG 3301</strain>
    </source>
</reference>
<accession>C4WHW3</accession>
<dbReference type="EMBL" id="ACQA01000001">
    <property type="protein sequence ID" value="EEQ96629.1"/>
    <property type="molecule type" value="Genomic_DNA"/>
</dbReference>
<proteinExistence type="predicted"/>
<name>C4WHW3_9HYPH</name>
<gene>
    <name evidence="1" type="ORF">OINT_1002081</name>
</gene>
<evidence type="ECO:0000313" key="2">
    <source>
        <dbReference type="Proteomes" id="UP000004386"/>
    </source>
</evidence>
<dbReference type="HOGENOM" id="CLU_3330886_0_0_5"/>
<evidence type="ECO:0000313" key="1">
    <source>
        <dbReference type="EMBL" id="EEQ96629.1"/>
    </source>
</evidence>
<protein>
    <submittedName>
        <fullName evidence="1">Uncharacterized protein</fullName>
    </submittedName>
</protein>
<sequence>MFYRIYATQPRFGKYSLAKHVPGQASPDWHNVIHWNES</sequence>
<dbReference type="Proteomes" id="UP000004386">
    <property type="component" value="Unassembled WGS sequence"/>
</dbReference>
<organism evidence="1 2">
    <name type="scientific">Brucella intermedia LMG 3301</name>
    <dbReference type="NCBI Taxonomy" id="641118"/>
    <lineage>
        <taxon>Bacteria</taxon>
        <taxon>Pseudomonadati</taxon>
        <taxon>Pseudomonadota</taxon>
        <taxon>Alphaproteobacteria</taxon>
        <taxon>Hyphomicrobiales</taxon>
        <taxon>Brucellaceae</taxon>
        <taxon>Brucella/Ochrobactrum group</taxon>
        <taxon>Brucella</taxon>
    </lineage>
</organism>
<dbReference type="AlphaFoldDB" id="C4WHW3"/>